<feature type="domain" description="Protein kinase" evidence="2">
    <location>
        <begin position="1"/>
        <end position="237"/>
    </location>
</feature>
<organism evidence="3 4">
    <name type="scientific">Armillaria solidipes</name>
    <dbReference type="NCBI Taxonomy" id="1076256"/>
    <lineage>
        <taxon>Eukaryota</taxon>
        <taxon>Fungi</taxon>
        <taxon>Dikarya</taxon>
        <taxon>Basidiomycota</taxon>
        <taxon>Agaricomycotina</taxon>
        <taxon>Agaricomycetes</taxon>
        <taxon>Agaricomycetidae</taxon>
        <taxon>Agaricales</taxon>
        <taxon>Marasmiineae</taxon>
        <taxon>Physalacriaceae</taxon>
        <taxon>Armillaria</taxon>
    </lineage>
</organism>
<reference evidence="4" key="1">
    <citation type="journal article" date="2017" name="Nat. Ecol. Evol.">
        <title>Genome expansion and lineage-specific genetic innovations in the forest pathogenic fungi Armillaria.</title>
        <authorList>
            <person name="Sipos G."/>
            <person name="Prasanna A.N."/>
            <person name="Walter M.C."/>
            <person name="O'Connor E."/>
            <person name="Balint B."/>
            <person name="Krizsan K."/>
            <person name="Kiss B."/>
            <person name="Hess J."/>
            <person name="Varga T."/>
            <person name="Slot J."/>
            <person name="Riley R."/>
            <person name="Boka B."/>
            <person name="Rigling D."/>
            <person name="Barry K."/>
            <person name="Lee J."/>
            <person name="Mihaltcheva S."/>
            <person name="LaButti K."/>
            <person name="Lipzen A."/>
            <person name="Waldron R."/>
            <person name="Moloney N.M."/>
            <person name="Sperisen C."/>
            <person name="Kredics L."/>
            <person name="Vagvoelgyi C."/>
            <person name="Patrignani A."/>
            <person name="Fitzpatrick D."/>
            <person name="Nagy I."/>
            <person name="Doyle S."/>
            <person name="Anderson J.B."/>
            <person name="Grigoriev I.V."/>
            <person name="Gueldener U."/>
            <person name="Muensterkoetter M."/>
            <person name="Nagy L.G."/>
        </authorList>
    </citation>
    <scope>NUCLEOTIDE SEQUENCE [LARGE SCALE GENOMIC DNA]</scope>
    <source>
        <strain evidence="4">28-4</strain>
    </source>
</reference>
<evidence type="ECO:0000259" key="2">
    <source>
        <dbReference type="PROSITE" id="PS50011"/>
    </source>
</evidence>
<evidence type="ECO:0000256" key="1">
    <source>
        <dbReference type="ARBA" id="ARBA00012513"/>
    </source>
</evidence>
<dbReference type="PANTHER" id="PTHR11909">
    <property type="entry name" value="CASEIN KINASE-RELATED"/>
    <property type="match status" value="1"/>
</dbReference>
<dbReference type="InterPro" id="IPR011009">
    <property type="entry name" value="Kinase-like_dom_sf"/>
</dbReference>
<dbReference type="InterPro" id="IPR050235">
    <property type="entry name" value="CK1_Ser-Thr_kinase"/>
</dbReference>
<sequence length="321" mass="36523">MSRVSSRVKRPILQHEIRILQLLKGQVAIPVVYAYGQLEHFEYMAMEILGPSVAEQKKKIDPGTGLMLKTVISIGSSAGLEHIHSHGILHRDIKPENILCGLDDSTIKIIDFGISKPISHGPPSKPSSDWASLNSHNGAGLAPRDDLESLVYIALFLLRGHLPWKPRPRLESQLRSQEIIRLMKSNCSGKYLSSGFPVEFSDLLDYSRSLIFDQLPDYETFRLSFATFAEGLSDGLLDWTHYNPQPNTCHVEEPRFEIPGEDDVYVIDNAHHAFLKKDSYCEWDLDMWERQMERDKDLTLPIEQEVYLDSCAPLIAQVRRE</sequence>
<dbReference type="GO" id="GO:0005524">
    <property type="term" value="F:ATP binding"/>
    <property type="evidence" value="ECO:0007669"/>
    <property type="project" value="InterPro"/>
</dbReference>
<name>A0A2H3BE58_9AGAR</name>
<protein>
    <recommendedName>
        <fullName evidence="1">non-specific serine/threonine protein kinase</fullName>
        <ecNumber evidence="1">2.7.11.1</ecNumber>
    </recommendedName>
</protein>
<dbReference type="InterPro" id="IPR008271">
    <property type="entry name" value="Ser/Thr_kinase_AS"/>
</dbReference>
<dbReference type="Proteomes" id="UP000218334">
    <property type="component" value="Unassembled WGS sequence"/>
</dbReference>
<keyword evidence="3" id="KW-0418">Kinase</keyword>
<dbReference type="PROSITE" id="PS00108">
    <property type="entry name" value="PROTEIN_KINASE_ST"/>
    <property type="match status" value="1"/>
</dbReference>
<dbReference type="PROSITE" id="PS50011">
    <property type="entry name" value="PROTEIN_KINASE_DOM"/>
    <property type="match status" value="1"/>
</dbReference>
<dbReference type="SMART" id="SM00220">
    <property type="entry name" value="S_TKc"/>
    <property type="match status" value="1"/>
</dbReference>
<evidence type="ECO:0000313" key="4">
    <source>
        <dbReference type="Proteomes" id="UP000218334"/>
    </source>
</evidence>
<keyword evidence="3" id="KW-0808">Transferase</keyword>
<dbReference type="GO" id="GO:0004674">
    <property type="term" value="F:protein serine/threonine kinase activity"/>
    <property type="evidence" value="ECO:0007669"/>
    <property type="project" value="UniProtKB-EC"/>
</dbReference>
<dbReference type="STRING" id="1076256.A0A2H3BE58"/>
<accession>A0A2H3BE58</accession>
<dbReference type="InterPro" id="IPR000719">
    <property type="entry name" value="Prot_kinase_dom"/>
</dbReference>
<keyword evidence="4" id="KW-1185">Reference proteome</keyword>
<dbReference type="Gene3D" id="1.10.510.10">
    <property type="entry name" value="Transferase(Phosphotransferase) domain 1"/>
    <property type="match status" value="1"/>
</dbReference>
<dbReference type="Pfam" id="PF00069">
    <property type="entry name" value="Pkinase"/>
    <property type="match status" value="1"/>
</dbReference>
<dbReference type="EMBL" id="KZ293446">
    <property type="protein sequence ID" value="PBK65322.1"/>
    <property type="molecule type" value="Genomic_DNA"/>
</dbReference>
<evidence type="ECO:0000313" key="3">
    <source>
        <dbReference type="EMBL" id="PBK65322.1"/>
    </source>
</evidence>
<dbReference type="EC" id="2.7.11.1" evidence="1"/>
<gene>
    <name evidence="3" type="ORF">ARMSODRAFT_1087470</name>
</gene>
<dbReference type="AlphaFoldDB" id="A0A2H3BE58"/>
<dbReference type="SUPFAM" id="SSF56112">
    <property type="entry name" value="Protein kinase-like (PK-like)"/>
    <property type="match status" value="1"/>
</dbReference>
<proteinExistence type="predicted"/>